<dbReference type="InterPro" id="IPR021296">
    <property type="entry name" value="DUF2868"/>
</dbReference>
<keyword evidence="1" id="KW-0812">Transmembrane</keyword>
<dbReference type="EMBL" id="BPMK01000012">
    <property type="protein sequence ID" value="GIZ52771.1"/>
    <property type="molecule type" value="Genomic_DNA"/>
</dbReference>
<name>A0ABQ4Q6C1_9BURK</name>
<dbReference type="Proteomes" id="UP000887222">
    <property type="component" value="Unassembled WGS sequence"/>
</dbReference>
<keyword evidence="1" id="KW-1133">Transmembrane helix</keyword>
<dbReference type="Pfam" id="PF11067">
    <property type="entry name" value="DUF2868"/>
    <property type="match status" value="1"/>
</dbReference>
<accession>A0ABQ4Q6C1</accession>
<evidence type="ECO:0000256" key="1">
    <source>
        <dbReference type="SAM" id="Phobius"/>
    </source>
</evidence>
<organism evidence="2 3">
    <name type="scientific">Noviherbaspirillum aridicola</name>
    <dbReference type="NCBI Taxonomy" id="2849687"/>
    <lineage>
        <taxon>Bacteria</taxon>
        <taxon>Pseudomonadati</taxon>
        <taxon>Pseudomonadota</taxon>
        <taxon>Betaproteobacteria</taxon>
        <taxon>Burkholderiales</taxon>
        <taxon>Oxalobacteraceae</taxon>
        <taxon>Noviherbaspirillum</taxon>
    </lineage>
</organism>
<reference evidence="2 3" key="1">
    <citation type="journal article" date="2022" name="Int. J. Syst. Evol. Microbiol.">
        <title>Noviherbaspirillum aridicola sp. nov., isolated from an arid soil in Pakistan.</title>
        <authorList>
            <person name="Khan I.U."/>
            <person name="Saqib M."/>
            <person name="Amin A."/>
            <person name="Hussain F."/>
            <person name="Li L."/>
            <person name="Liu Y.H."/>
            <person name="Fang B.Z."/>
            <person name="Ahmed I."/>
            <person name="Li W.J."/>
        </authorList>
    </citation>
    <scope>NUCLEOTIDE SEQUENCE [LARGE SCALE GENOMIC DNA]</scope>
    <source>
        <strain evidence="2 3">NCCP-691</strain>
    </source>
</reference>
<proteinExistence type="predicted"/>
<comment type="caution">
    <text evidence="2">The sequence shown here is derived from an EMBL/GenBank/DDBJ whole genome shotgun (WGS) entry which is preliminary data.</text>
</comment>
<feature type="transmembrane region" description="Helical" evidence="1">
    <location>
        <begin position="270"/>
        <end position="295"/>
    </location>
</feature>
<feature type="transmembrane region" description="Helical" evidence="1">
    <location>
        <begin position="116"/>
        <end position="141"/>
    </location>
</feature>
<protein>
    <recommendedName>
        <fullName evidence="4">DUF2868 domain-containing protein</fullName>
    </recommendedName>
</protein>
<evidence type="ECO:0000313" key="3">
    <source>
        <dbReference type="Proteomes" id="UP000887222"/>
    </source>
</evidence>
<feature type="transmembrane region" description="Helical" evidence="1">
    <location>
        <begin position="190"/>
        <end position="213"/>
    </location>
</feature>
<evidence type="ECO:0000313" key="2">
    <source>
        <dbReference type="EMBL" id="GIZ52771.1"/>
    </source>
</evidence>
<feature type="transmembrane region" description="Helical" evidence="1">
    <location>
        <begin position="86"/>
        <end position="104"/>
    </location>
</feature>
<keyword evidence="3" id="KW-1185">Reference proteome</keyword>
<sequence length="478" mass="51681">MTRTLSPPRQHPIPAKPVNPNRLDALLIAETVRLVEADAPLDDDEATRRAAAMDGGREQRLLARAALLADRLGLWRDLQAWRTRAVIAWAGLGLLVFLAGYGLLQGLLGGGRTINVMLAFLTALGMHFLTLALWLLGLLAGAAALSRLSLGNLLLRIASWRASGAGASAYRSRLPPAALALLDRARLLPWLFGLASHAVWSIAFVLALAGLWLMFSFREYRLTWETTIQSSEFFVGFIEATGLLPRLLGFPVPDAAALAADTAGVQRSLAWWLIGCTFVYGLLPRLLLTLLCAAVTARRRRRLALDFGDPYYRKLLARMDDIGRSAVIDPERHAPAASADEDMRAAADGRALALVGFELPPECPWPPPGIAPAPRLSINVSGSGDQRREALLALQAQRPGRILFVFDQAASPDRGAARFLREARASGGAASLLLLPVRGGDDACANRWRAWLADSGMGNLRTFDDACAAAAWLEGRDE</sequence>
<evidence type="ECO:0008006" key="4">
    <source>
        <dbReference type="Google" id="ProtNLM"/>
    </source>
</evidence>
<gene>
    <name evidence="2" type="ORF">NCCP691_27850</name>
</gene>
<keyword evidence="1" id="KW-0472">Membrane</keyword>